<name>A0ABP0VJE8_9BRYO</name>
<keyword evidence="2" id="KW-1185">Reference proteome</keyword>
<protein>
    <submittedName>
        <fullName evidence="1">Uncharacterized protein</fullName>
    </submittedName>
</protein>
<dbReference type="EMBL" id="OZ020096">
    <property type="protein sequence ID" value="CAK9254540.1"/>
    <property type="molecule type" value="Genomic_DNA"/>
</dbReference>
<organism evidence="1 2">
    <name type="scientific">Sphagnum jensenii</name>
    <dbReference type="NCBI Taxonomy" id="128206"/>
    <lineage>
        <taxon>Eukaryota</taxon>
        <taxon>Viridiplantae</taxon>
        <taxon>Streptophyta</taxon>
        <taxon>Embryophyta</taxon>
        <taxon>Bryophyta</taxon>
        <taxon>Sphagnophytina</taxon>
        <taxon>Sphagnopsida</taxon>
        <taxon>Sphagnales</taxon>
        <taxon>Sphagnaceae</taxon>
        <taxon>Sphagnum</taxon>
    </lineage>
</organism>
<sequence length="112" mass="12531">MLNWLSKSILDSGAKQFIRHVNPERPLQVVVAANCCLNTVFMQLDTYRSLTVVVPLLVSEDEKALVTCISCLTKLVGRLPSEELMAKLPSFLVVLFDAFDNRNAEMVVFCLV</sequence>
<evidence type="ECO:0000313" key="1">
    <source>
        <dbReference type="EMBL" id="CAK9254540.1"/>
    </source>
</evidence>
<dbReference type="PANTHER" id="PTHR21567:SF9">
    <property type="entry name" value="CLIP-ASSOCIATING PROTEIN"/>
    <property type="match status" value="1"/>
</dbReference>
<dbReference type="PANTHER" id="PTHR21567">
    <property type="entry name" value="CLASP"/>
    <property type="match status" value="1"/>
</dbReference>
<dbReference type="SUPFAM" id="SSF48371">
    <property type="entry name" value="ARM repeat"/>
    <property type="match status" value="1"/>
</dbReference>
<gene>
    <name evidence="1" type="ORF">CSSPJE1EN1_LOCUS18</name>
</gene>
<evidence type="ECO:0000313" key="2">
    <source>
        <dbReference type="Proteomes" id="UP001497444"/>
    </source>
</evidence>
<proteinExistence type="predicted"/>
<dbReference type="InterPro" id="IPR016024">
    <property type="entry name" value="ARM-type_fold"/>
</dbReference>
<accession>A0ABP0VJE8</accession>
<dbReference type="Proteomes" id="UP001497444">
    <property type="component" value="Chromosome 1"/>
</dbReference>
<reference evidence="1 2" key="1">
    <citation type="submission" date="2024-02" db="EMBL/GenBank/DDBJ databases">
        <authorList>
            <consortium name="ELIXIR-Norway"/>
            <consortium name="Elixir Norway"/>
        </authorList>
    </citation>
    <scope>NUCLEOTIDE SEQUENCE [LARGE SCALE GENOMIC DNA]</scope>
</reference>